<proteinExistence type="predicted"/>
<dbReference type="STRING" id="1227549.SAMN05444007_1089"/>
<keyword evidence="1" id="KW-0732">Signal</keyword>
<gene>
    <name evidence="2" type="ORF">SAMN05444007_1089</name>
</gene>
<dbReference type="RefSeq" id="WP_092368045.1">
    <property type="nucleotide sequence ID" value="NZ_BMGV01000008.1"/>
</dbReference>
<keyword evidence="3" id="KW-1185">Reference proteome</keyword>
<feature type="signal peptide" evidence="1">
    <location>
        <begin position="1"/>
        <end position="23"/>
    </location>
</feature>
<organism evidence="2 3">
    <name type="scientific">Cribrihabitans marinus</name>
    <dbReference type="NCBI Taxonomy" id="1227549"/>
    <lineage>
        <taxon>Bacteria</taxon>
        <taxon>Pseudomonadati</taxon>
        <taxon>Pseudomonadota</taxon>
        <taxon>Alphaproteobacteria</taxon>
        <taxon>Rhodobacterales</taxon>
        <taxon>Paracoccaceae</taxon>
        <taxon>Cribrihabitans</taxon>
    </lineage>
</organism>
<accession>A0A1H7CA54</accession>
<dbReference type="OrthoDB" id="964913at2"/>
<reference evidence="2 3" key="1">
    <citation type="submission" date="2016-10" db="EMBL/GenBank/DDBJ databases">
        <authorList>
            <person name="de Groot N.N."/>
        </authorList>
    </citation>
    <scope>NUCLEOTIDE SEQUENCE [LARGE SCALE GENOMIC DNA]</scope>
    <source>
        <strain evidence="2 3">DSM 29340</strain>
    </source>
</reference>
<evidence type="ECO:0000313" key="2">
    <source>
        <dbReference type="EMBL" id="SEJ86316.1"/>
    </source>
</evidence>
<sequence>MPVSRSRTAALLCALAGAAPLAAQSTAEVRFEAGSDTAAVNGAIIGDEYANYVLGANEGQTMSVALTVTESNGLGTAYFNILPPGSHGVAIYDGSMDDDGFAEVQLPESGDYTIRVYQMGNDADTGKTTRYAVSFTID</sequence>
<dbReference type="Gene3D" id="2.60.120.380">
    <property type="match status" value="1"/>
</dbReference>
<evidence type="ECO:0000313" key="3">
    <source>
        <dbReference type="Proteomes" id="UP000199379"/>
    </source>
</evidence>
<evidence type="ECO:0000256" key="1">
    <source>
        <dbReference type="SAM" id="SignalP"/>
    </source>
</evidence>
<feature type="chain" id="PRO_5011628335" evidence="1">
    <location>
        <begin position="24"/>
        <end position="138"/>
    </location>
</feature>
<protein>
    <submittedName>
        <fullName evidence="2">Uncharacterized protein</fullName>
    </submittedName>
</protein>
<dbReference type="AlphaFoldDB" id="A0A1H7CA54"/>
<name>A0A1H7CA54_9RHOB</name>
<dbReference type="Proteomes" id="UP000199379">
    <property type="component" value="Unassembled WGS sequence"/>
</dbReference>
<dbReference type="EMBL" id="FNYD01000008">
    <property type="protein sequence ID" value="SEJ86316.1"/>
    <property type="molecule type" value="Genomic_DNA"/>
</dbReference>